<name>A0A9X3CC52_9VIBR</name>
<dbReference type="AlphaFoldDB" id="A0A9X3CC52"/>
<dbReference type="Proteomes" id="UP001155586">
    <property type="component" value="Unassembled WGS sequence"/>
</dbReference>
<keyword evidence="1" id="KW-0472">Membrane</keyword>
<dbReference type="PANTHER" id="PTHR22550:SF18">
    <property type="entry name" value="VWFA DOMAIN-CONTAINING PROTEIN"/>
    <property type="match status" value="1"/>
</dbReference>
<evidence type="ECO:0000259" key="2">
    <source>
        <dbReference type="PROSITE" id="PS50234"/>
    </source>
</evidence>
<dbReference type="PANTHER" id="PTHR22550">
    <property type="entry name" value="SPORE GERMINATION PROTEIN"/>
    <property type="match status" value="1"/>
</dbReference>
<comment type="caution">
    <text evidence="3">The sequence shown here is derived from an EMBL/GenBank/DDBJ whole genome shotgun (WGS) entry which is preliminary data.</text>
</comment>
<sequence>MLELQTPWFLSLIFLPVLVYVLVPAKKKPQSAIQVPQFELLSQVSGITPQQGVIMLKRTKRQKLIVVFGWLCIVVALAKPVWVGEPISREKSARDIMVALDLSGSMIKKDFYSQDDKNITRLQAAQQVLKTFAESRDKDRLGLILFGDAPYLQVPLTEETQTWTDLLEQTSLGIAGWQTAIGLSIQVFSQQKASNPLLVLLSDGNDTVSKMPLLKAAQIAKKHGVKIYTVAMGNPQAEGEYRVDVESLQKIAEITGGKSYLAQDRVELERVYQEIDQLEPQIFETKTYRPRVSLHFVPVALYAFVMVLLLLPLLLRNKRSLPQQKEAHQ</sequence>
<accession>A0A9X3CC52</accession>
<gene>
    <name evidence="3" type="ORF">MD483_02120</name>
</gene>
<feature type="domain" description="VWFA" evidence="2">
    <location>
        <begin position="95"/>
        <end position="275"/>
    </location>
</feature>
<evidence type="ECO:0000256" key="1">
    <source>
        <dbReference type="SAM" id="Phobius"/>
    </source>
</evidence>
<dbReference type="EMBL" id="JAKRRX010000007">
    <property type="protein sequence ID" value="MCW8332624.1"/>
    <property type="molecule type" value="Genomic_DNA"/>
</dbReference>
<evidence type="ECO:0000313" key="4">
    <source>
        <dbReference type="Proteomes" id="UP001155586"/>
    </source>
</evidence>
<dbReference type="SMART" id="SM00327">
    <property type="entry name" value="VWA"/>
    <property type="match status" value="1"/>
</dbReference>
<feature type="transmembrane region" description="Helical" evidence="1">
    <location>
        <begin position="296"/>
        <end position="315"/>
    </location>
</feature>
<dbReference type="PROSITE" id="PS50234">
    <property type="entry name" value="VWFA"/>
    <property type="match status" value="1"/>
</dbReference>
<reference evidence="3" key="1">
    <citation type="submission" date="2022-02" db="EMBL/GenBank/DDBJ databases">
        <title>Vibrio sp. nov., a new bacterium isolated from Bohai sea, China.</title>
        <authorList>
            <person name="Yuan Y."/>
        </authorList>
    </citation>
    <scope>NUCLEOTIDE SEQUENCE</scope>
    <source>
        <strain evidence="3">DBSS07</strain>
    </source>
</reference>
<keyword evidence="4" id="KW-1185">Reference proteome</keyword>
<keyword evidence="1" id="KW-1133">Transmembrane helix</keyword>
<dbReference type="InterPro" id="IPR050768">
    <property type="entry name" value="UPF0353/GerABKA_families"/>
</dbReference>
<dbReference type="SUPFAM" id="SSF53300">
    <property type="entry name" value="vWA-like"/>
    <property type="match status" value="1"/>
</dbReference>
<protein>
    <submittedName>
        <fullName evidence="3">VWA domain-containing protein</fullName>
    </submittedName>
</protein>
<organism evidence="3 4">
    <name type="scientific">Vibrio paucivorans</name>
    <dbReference type="NCBI Taxonomy" id="2829489"/>
    <lineage>
        <taxon>Bacteria</taxon>
        <taxon>Pseudomonadati</taxon>
        <taxon>Pseudomonadota</taxon>
        <taxon>Gammaproteobacteria</taxon>
        <taxon>Vibrionales</taxon>
        <taxon>Vibrionaceae</taxon>
        <taxon>Vibrio</taxon>
    </lineage>
</organism>
<feature type="transmembrane region" description="Helical" evidence="1">
    <location>
        <begin position="64"/>
        <end position="82"/>
    </location>
</feature>
<dbReference type="InterPro" id="IPR036465">
    <property type="entry name" value="vWFA_dom_sf"/>
</dbReference>
<dbReference type="Gene3D" id="3.40.50.410">
    <property type="entry name" value="von Willebrand factor, type A domain"/>
    <property type="match status" value="1"/>
</dbReference>
<evidence type="ECO:0000313" key="3">
    <source>
        <dbReference type="EMBL" id="MCW8332624.1"/>
    </source>
</evidence>
<proteinExistence type="predicted"/>
<feature type="transmembrane region" description="Helical" evidence="1">
    <location>
        <begin position="6"/>
        <end position="23"/>
    </location>
</feature>
<dbReference type="InterPro" id="IPR002035">
    <property type="entry name" value="VWF_A"/>
</dbReference>
<dbReference type="RefSeq" id="WP_265686373.1">
    <property type="nucleotide sequence ID" value="NZ_JAKRRX010000007.1"/>
</dbReference>
<dbReference type="Pfam" id="PF00092">
    <property type="entry name" value="VWA"/>
    <property type="match status" value="1"/>
</dbReference>
<keyword evidence="1" id="KW-0812">Transmembrane</keyword>